<accession>K1T2L3</accession>
<name>K1T2L3_9ZZZZ</name>
<feature type="non-terminal residue" evidence="1">
    <location>
        <position position="1"/>
    </location>
</feature>
<dbReference type="AlphaFoldDB" id="K1T2L3"/>
<proteinExistence type="predicted"/>
<reference evidence="1" key="1">
    <citation type="journal article" date="2013" name="Environ. Microbiol.">
        <title>Microbiota from the distal guts of lean and obese adolescents exhibit partial functional redundancy besides clear differences in community structure.</title>
        <authorList>
            <person name="Ferrer M."/>
            <person name="Ruiz A."/>
            <person name="Lanza F."/>
            <person name="Haange S.B."/>
            <person name="Oberbach A."/>
            <person name="Till H."/>
            <person name="Bargiela R."/>
            <person name="Campoy C."/>
            <person name="Segura M.T."/>
            <person name="Richter M."/>
            <person name="von Bergen M."/>
            <person name="Seifert J."/>
            <person name="Suarez A."/>
        </authorList>
    </citation>
    <scope>NUCLEOTIDE SEQUENCE</scope>
</reference>
<gene>
    <name evidence="1" type="ORF">OBE_07137</name>
</gene>
<evidence type="ECO:0008006" key="2">
    <source>
        <dbReference type="Google" id="ProtNLM"/>
    </source>
</evidence>
<organism evidence="1">
    <name type="scientific">human gut metagenome</name>
    <dbReference type="NCBI Taxonomy" id="408170"/>
    <lineage>
        <taxon>unclassified sequences</taxon>
        <taxon>metagenomes</taxon>
        <taxon>organismal metagenomes</taxon>
    </lineage>
</organism>
<evidence type="ECO:0000313" key="1">
    <source>
        <dbReference type="EMBL" id="EKC64083.1"/>
    </source>
</evidence>
<dbReference type="EMBL" id="AJWZ01004902">
    <property type="protein sequence ID" value="EKC64083.1"/>
    <property type="molecule type" value="Genomic_DNA"/>
</dbReference>
<protein>
    <recommendedName>
        <fullName evidence="2">Argininosuccinate lyase</fullName>
    </recommendedName>
</protein>
<sequence>TFDNDVYDAISLDTCVMQRGVDGGPAPDAVKRQIAELEDRLGGINI</sequence>
<comment type="caution">
    <text evidence="1">The sequence shown here is derived from an EMBL/GenBank/DDBJ whole genome shotgun (WGS) entry which is preliminary data.</text>
</comment>